<proteinExistence type="predicted"/>
<reference evidence="1 2" key="1">
    <citation type="submission" date="2019-05" db="EMBL/GenBank/DDBJ databases">
        <title>Another draft genome of Portunus trituberculatus and its Hox gene families provides insights of decapod evolution.</title>
        <authorList>
            <person name="Jeong J.-H."/>
            <person name="Song I."/>
            <person name="Kim S."/>
            <person name="Choi T."/>
            <person name="Kim D."/>
            <person name="Ryu S."/>
            <person name="Kim W."/>
        </authorList>
    </citation>
    <scope>NUCLEOTIDE SEQUENCE [LARGE SCALE GENOMIC DNA]</scope>
    <source>
        <tissue evidence="1">Muscle</tissue>
    </source>
</reference>
<protein>
    <submittedName>
        <fullName evidence="1">Uncharacterized protein</fullName>
    </submittedName>
</protein>
<keyword evidence="2" id="KW-1185">Reference proteome</keyword>
<comment type="caution">
    <text evidence="1">The sequence shown here is derived from an EMBL/GenBank/DDBJ whole genome shotgun (WGS) entry which is preliminary data.</text>
</comment>
<name>A0A5B7GFS0_PORTR</name>
<evidence type="ECO:0000313" key="2">
    <source>
        <dbReference type="Proteomes" id="UP000324222"/>
    </source>
</evidence>
<evidence type="ECO:0000313" key="1">
    <source>
        <dbReference type="EMBL" id="MPC56203.1"/>
    </source>
</evidence>
<sequence>MRGVWEPDFESAWERNALAPAQCQYTLLLGQRLGSSVDYCKRCGEQMAWWSPQEKGTWLTVLQ</sequence>
<accession>A0A5B7GFS0</accession>
<gene>
    <name evidence="1" type="ORF">E2C01_050156</name>
</gene>
<organism evidence="1 2">
    <name type="scientific">Portunus trituberculatus</name>
    <name type="common">Swimming crab</name>
    <name type="synonym">Neptunus trituberculatus</name>
    <dbReference type="NCBI Taxonomy" id="210409"/>
    <lineage>
        <taxon>Eukaryota</taxon>
        <taxon>Metazoa</taxon>
        <taxon>Ecdysozoa</taxon>
        <taxon>Arthropoda</taxon>
        <taxon>Crustacea</taxon>
        <taxon>Multicrustacea</taxon>
        <taxon>Malacostraca</taxon>
        <taxon>Eumalacostraca</taxon>
        <taxon>Eucarida</taxon>
        <taxon>Decapoda</taxon>
        <taxon>Pleocyemata</taxon>
        <taxon>Brachyura</taxon>
        <taxon>Eubrachyura</taxon>
        <taxon>Portunoidea</taxon>
        <taxon>Portunidae</taxon>
        <taxon>Portuninae</taxon>
        <taxon>Portunus</taxon>
    </lineage>
</organism>
<dbReference type="Proteomes" id="UP000324222">
    <property type="component" value="Unassembled WGS sequence"/>
</dbReference>
<dbReference type="AlphaFoldDB" id="A0A5B7GFS0"/>
<dbReference type="EMBL" id="VSRR010013774">
    <property type="protein sequence ID" value="MPC56203.1"/>
    <property type="molecule type" value="Genomic_DNA"/>
</dbReference>